<evidence type="ECO:0000259" key="8">
    <source>
        <dbReference type="PROSITE" id="PS50928"/>
    </source>
</evidence>
<comment type="caution">
    <text evidence="9">The sequence shown here is derived from an EMBL/GenBank/DDBJ whole genome shotgun (WGS) entry which is preliminary data.</text>
</comment>
<dbReference type="Gene3D" id="1.10.3720.10">
    <property type="entry name" value="MetI-like"/>
    <property type="match status" value="1"/>
</dbReference>
<gene>
    <name evidence="9" type="ORF">ENM46_03385</name>
</gene>
<dbReference type="SUPFAM" id="SSF161098">
    <property type="entry name" value="MetI-like"/>
    <property type="match status" value="1"/>
</dbReference>
<feature type="transmembrane region" description="Helical" evidence="7">
    <location>
        <begin position="202"/>
        <end position="227"/>
    </location>
</feature>
<feature type="transmembrane region" description="Helical" evidence="7">
    <location>
        <begin position="79"/>
        <end position="98"/>
    </location>
</feature>
<protein>
    <submittedName>
        <fullName evidence="9">Sugar ABC transporter permease</fullName>
    </submittedName>
</protein>
<keyword evidence="5 7" id="KW-1133">Transmembrane helix</keyword>
<evidence type="ECO:0000256" key="4">
    <source>
        <dbReference type="ARBA" id="ARBA00022692"/>
    </source>
</evidence>
<evidence type="ECO:0000256" key="1">
    <source>
        <dbReference type="ARBA" id="ARBA00004651"/>
    </source>
</evidence>
<keyword evidence="4 7" id="KW-0812">Transmembrane</keyword>
<dbReference type="InterPro" id="IPR050809">
    <property type="entry name" value="UgpAE/MalFG_permease"/>
</dbReference>
<dbReference type="GO" id="GO:0005886">
    <property type="term" value="C:plasma membrane"/>
    <property type="evidence" value="ECO:0007669"/>
    <property type="project" value="UniProtKB-SubCell"/>
</dbReference>
<dbReference type="CDD" id="cd06261">
    <property type="entry name" value="TM_PBP2"/>
    <property type="match status" value="1"/>
</dbReference>
<feature type="transmembrane region" description="Helical" evidence="7">
    <location>
        <begin position="156"/>
        <end position="181"/>
    </location>
</feature>
<dbReference type="GO" id="GO:0055085">
    <property type="term" value="P:transmembrane transport"/>
    <property type="evidence" value="ECO:0007669"/>
    <property type="project" value="InterPro"/>
</dbReference>
<dbReference type="InterPro" id="IPR035906">
    <property type="entry name" value="MetI-like_sf"/>
</dbReference>
<evidence type="ECO:0000256" key="5">
    <source>
        <dbReference type="ARBA" id="ARBA00022989"/>
    </source>
</evidence>
<feature type="domain" description="ABC transmembrane type-1" evidence="8">
    <location>
        <begin position="72"/>
        <end position="283"/>
    </location>
</feature>
<keyword evidence="6 7" id="KW-0472">Membrane</keyword>
<evidence type="ECO:0000256" key="7">
    <source>
        <dbReference type="RuleBase" id="RU363032"/>
    </source>
</evidence>
<dbReference type="PANTHER" id="PTHR43227">
    <property type="entry name" value="BLL4140 PROTEIN"/>
    <property type="match status" value="1"/>
</dbReference>
<feature type="transmembrane region" description="Helical" evidence="7">
    <location>
        <begin position="20"/>
        <end position="42"/>
    </location>
</feature>
<dbReference type="PROSITE" id="PS50928">
    <property type="entry name" value="ABC_TM1"/>
    <property type="match status" value="1"/>
</dbReference>
<evidence type="ECO:0000313" key="9">
    <source>
        <dbReference type="EMBL" id="HHR33971.1"/>
    </source>
</evidence>
<sequence>MSNYSKFGKKERAFGYSVIFPYLAYTAVFWGYPFIWMVVLAFTKWNFFSKPQFVFLRNFLRIFTDSLVIQIALNTLNFLAYLIPMVLFASLFFAMALTKVKFGKTFIMLSFLVANVSSGVGYSLMFSNLFSINGPVNSLIDRLFGFTIPWFRSPQLAIFSICLMITWKFIGYFGLIIYVGMLSIPQSIYEAAEIDGADEKTMFWGITFPLLNPSFITVIVLTVTLAFTMFTEPYLITGGGPMHRTTTFLIYMYDTAFRRMDPSYATALAIVTALASYSLVIPIRKLFEKDVEFVL</sequence>
<feature type="transmembrane region" description="Helical" evidence="7">
    <location>
        <begin position="105"/>
        <end position="125"/>
    </location>
</feature>
<dbReference type="Pfam" id="PF00528">
    <property type="entry name" value="BPD_transp_1"/>
    <property type="match status" value="1"/>
</dbReference>
<evidence type="ECO:0000256" key="3">
    <source>
        <dbReference type="ARBA" id="ARBA00022475"/>
    </source>
</evidence>
<comment type="subcellular location">
    <subcellularLocation>
        <location evidence="1 7">Cell membrane</location>
        <topology evidence="1 7">Multi-pass membrane protein</topology>
    </subcellularLocation>
</comment>
<proteinExistence type="inferred from homology"/>
<feature type="transmembrane region" description="Helical" evidence="7">
    <location>
        <begin position="264"/>
        <end position="283"/>
    </location>
</feature>
<keyword evidence="3" id="KW-1003">Cell membrane</keyword>
<evidence type="ECO:0000256" key="6">
    <source>
        <dbReference type="ARBA" id="ARBA00023136"/>
    </source>
</evidence>
<evidence type="ECO:0000256" key="2">
    <source>
        <dbReference type="ARBA" id="ARBA00022448"/>
    </source>
</evidence>
<name>A0A7C5Y8J4_9BACT</name>
<organism evidence="9">
    <name type="scientific">Fervidobacterium nodosum</name>
    <dbReference type="NCBI Taxonomy" id="2424"/>
    <lineage>
        <taxon>Bacteria</taxon>
        <taxon>Thermotogati</taxon>
        <taxon>Thermotogota</taxon>
        <taxon>Thermotogae</taxon>
        <taxon>Thermotogales</taxon>
        <taxon>Fervidobacteriaceae</taxon>
        <taxon>Fervidobacterium</taxon>
    </lineage>
</organism>
<dbReference type="EMBL" id="DRXW01000210">
    <property type="protein sequence ID" value="HHR33971.1"/>
    <property type="molecule type" value="Genomic_DNA"/>
</dbReference>
<reference evidence="9" key="1">
    <citation type="journal article" date="2020" name="mSystems">
        <title>Genome- and Community-Level Interaction Insights into Carbon Utilization and Element Cycling Functions of Hydrothermarchaeota in Hydrothermal Sediment.</title>
        <authorList>
            <person name="Zhou Z."/>
            <person name="Liu Y."/>
            <person name="Xu W."/>
            <person name="Pan J."/>
            <person name="Luo Z.H."/>
            <person name="Li M."/>
        </authorList>
    </citation>
    <scope>NUCLEOTIDE SEQUENCE [LARGE SCALE GENOMIC DNA]</scope>
    <source>
        <strain evidence="9">SpSt-1088</strain>
    </source>
</reference>
<keyword evidence="2 7" id="KW-0813">Transport</keyword>
<dbReference type="PANTHER" id="PTHR43227:SF11">
    <property type="entry name" value="BLL4140 PROTEIN"/>
    <property type="match status" value="1"/>
</dbReference>
<dbReference type="AlphaFoldDB" id="A0A7C5Y8J4"/>
<dbReference type="InterPro" id="IPR000515">
    <property type="entry name" value="MetI-like"/>
</dbReference>
<accession>A0A7C5Y8J4</accession>
<comment type="similarity">
    <text evidence="7">Belongs to the binding-protein-dependent transport system permease family.</text>
</comment>